<evidence type="ECO:0000313" key="3">
    <source>
        <dbReference type="Proteomes" id="UP000297245"/>
    </source>
</evidence>
<dbReference type="AlphaFoldDB" id="A0A4V4HFN1"/>
<gene>
    <name evidence="2" type="ORF">K435DRAFT_859449</name>
</gene>
<name>A0A4V4HFN1_DENBC</name>
<dbReference type="OrthoDB" id="3046222at2759"/>
<evidence type="ECO:0000256" key="1">
    <source>
        <dbReference type="SAM" id="MobiDB-lite"/>
    </source>
</evidence>
<accession>A0A4V4HFN1</accession>
<dbReference type="Proteomes" id="UP000297245">
    <property type="component" value="Unassembled WGS sequence"/>
</dbReference>
<reference evidence="2 3" key="1">
    <citation type="journal article" date="2019" name="Nat. Ecol. Evol.">
        <title>Megaphylogeny resolves global patterns of mushroom evolution.</title>
        <authorList>
            <person name="Varga T."/>
            <person name="Krizsan K."/>
            <person name="Foldi C."/>
            <person name="Dima B."/>
            <person name="Sanchez-Garcia M."/>
            <person name="Sanchez-Ramirez S."/>
            <person name="Szollosi G.J."/>
            <person name="Szarkandi J.G."/>
            <person name="Papp V."/>
            <person name="Albert L."/>
            <person name="Andreopoulos W."/>
            <person name="Angelini C."/>
            <person name="Antonin V."/>
            <person name="Barry K.W."/>
            <person name="Bougher N.L."/>
            <person name="Buchanan P."/>
            <person name="Buyck B."/>
            <person name="Bense V."/>
            <person name="Catcheside P."/>
            <person name="Chovatia M."/>
            <person name="Cooper J."/>
            <person name="Damon W."/>
            <person name="Desjardin D."/>
            <person name="Finy P."/>
            <person name="Geml J."/>
            <person name="Haridas S."/>
            <person name="Hughes K."/>
            <person name="Justo A."/>
            <person name="Karasinski D."/>
            <person name="Kautmanova I."/>
            <person name="Kiss B."/>
            <person name="Kocsube S."/>
            <person name="Kotiranta H."/>
            <person name="LaButti K.M."/>
            <person name="Lechner B.E."/>
            <person name="Liimatainen K."/>
            <person name="Lipzen A."/>
            <person name="Lukacs Z."/>
            <person name="Mihaltcheva S."/>
            <person name="Morgado L.N."/>
            <person name="Niskanen T."/>
            <person name="Noordeloos M.E."/>
            <person name="Ohm R.A."/>
            <person name="Ortiz-Santana B."/>
            <person name="Ovrebo C."/>
            <person name="Racz N."/>
            <person name="Riley R."/>
            <person name="Savchenko A."/>
            <person name="Shiryaev A."/>
            <person name="Soop K."/>
            <person name="Spirin V."/>
            <person name="Szebenyi C."/>
            <person name="Tomsovsky M."/>
            <person name="Tulloss R.E."/>
            <person name="Uehling J."/>
            <person name="Grigoriev I.V."/>
            <person name="Vagvolgyi C."/>
            <person name="Papp T."/>
            <person name="Martin F.M."/>
            <person name="Miettinen O."/>
            <person name="Hibbett D.S."/>
            <person name="Nagy L.G."/>
        </authorList>
    </citation>
    <scope>NUCLEOTIDE SEQUENCE [LARGE SCALE GENOMIC DNA]</scope>
    <source>
        <strain evidence="2 3">CBS 962.96</strain>
    </source>
</reference>
<feature type="compositionally biased region" description="Low complexity" evidence="1">
    <location>
        <begin position="173"/>
        <end position="184"/>
    </location>
</feature>
<evidence type="ECO:0000313" key="2">
    <source>
        <dbReference type="EMBL" id="THU95575.1"/>
    </source>
</evidence>
<dbReference type="EMBL" id="ML179197">
    <property type="protein sequence ID" value="THU95575.1"/>
    <property type="molecule type" value="Genomic_DNA"/>
</dbReference>
<feature type="region of interest" description="Disordered" evidence="1">
    <location>
        <begin position="172"/>
        <end position="210"/>
    </location>
</feature>
<keyword evidence="3" id="KW-1185">Reference proteome</keyword>
<feature type="region of interest" description="Disordered" evidence="1">
    <location>
        <begin position="304"/>
        <end position="326"/>
    </location>
</feature>
<sequence length="577" mass="64016">MAVWGSKGLCRKMRVTEDEKEFEKVVDILYREWPLISPWLDWWLAPEHGGMIFPTCRKMSAEVANRLPSTTNAEEAMHSTVYKIAGKGNDIIDGFDGLIEVEKYHHNLHDVASDILMQRTNLSHLLNPSDTGSQSGNGSFRLQDNAQITNDSEQYMAMQQPPLIQSTITLPQNTTNTKTSNNSKPSISQQIPMYKQDKPVASEPVSSNDGKVMNTYGTTNSAQNSDPMRLSLDASNTDVIQIQLYRQGIFNLMSANSFQNTSIHSSSSFPTTSVTSVPTTTSQLNAVSHTASQLSPPVILPSGTQTATPPNNTVSCDSPKNTTLPKKNQPHVIEQKLPTFTWAPIDLTDPAKQTAFVPLNPQPAPECRQGRDVGVPFTQLGSFEWDGWVNGVLAFDCTHAEYEATKNLLVHWACRNHGSSNRGGSYNSPTISGGWESVQKCYGVFKCQNKTCQIVTRPLTSKTIPKQLETHPLCSCHAPLESFPCESTSYLITWGQIGSDKHTRKYRYINSKSHNHSHYTRVLHFTAQEEADIGQLAQDYLDKKPIELLVDPKTMSGRKQGAALIAQAANNPDSWRY</sequence>
<evidence type="ECO:0008006" key="4">
    <source>
        <dbReference type="Google" id="ProtNLM"/>
    </source>
</evidence>
<proteinExistence type="predicted"/>
<protein>
    <recommendedName>
        <fullName evidence="4">GCM domain-containing protein</fullName>
    </recommendedName>
</protein>
<organism evidence="2 3">
    <name type="scientific">Dendrothele bispora (strain CBS 962.96)</name>
    <dbReference type="NCBI Taxonomy" id="1314807"/>
    <lineage>
        <taxon>Eukaryota</taxon>
        <taxon>Fungi</taxon>
        <taxon>Dikarya</taxon>
        <taxon>Basidiomycota</taxon>
        <taxon>Agaricomycotina</taxon>
        <taxon>Agaricomycetes</taxon>
        <taxon>Agaricomycetidae</taxon>
        <taxon>Agaricales</taxon>
        <taxon>Agaricales incertae sedis</taxon>
        <taxon>Dendrothele</taxon>
    </lineage>
</organism>